<evidence type="ECO:0000313" key="5">
    <source>
        <dbReference type="EMBL" id="RUR70079.1"/>
    </source>
</evidence>
<dbReference type="InterPro" id="IPR018060">
    <property type="entry name" value="HTH_AraC"/>
</dbReference>
<evidence type="ECO:0000313" key="6">
    <source>
        <dbReference type="Proteomes" id="UP000281118"/>
    </source>
</evidence>
<keyword evidence="2" id="KW-0238">DNA-binding</keyword>
<dbReference type="InterPro" id="IPR009057">
    <property type="entry name" value="Homeodomain-like_sf"/>
</dbReference>
<dbReference type="EMBL" id="RXFT01000011">
    <property type="protein sequence ID" value="RUR70079.1"/>
    <property type="molecule type" value="Genomic_DNA"/>
</dbReference>
<dbReference type="InterPro" id="IPR046532">
    <property type="entry name" value="DUF6597"/>
</dbReference>
<feature type="domain" description="HTH araC/xylS-type" evidence="4">
    <location>
        <begin position="192"/>
        <end position="290"/>
    </location>
</feature>
<sequence>MPRPFFQTIGPMGERLFLRLDDDPLHGPESGAPAGTLRAFPVAAALRGHVSHLMLCRENLADGHEVRERVLPDGAVRLIFNFGDAPFVGDEQGQAVEAIGASITPVMLRMRRKVEGLSVTLRPGAAAALLGLPAGEIGGTAVHLDELWRGEGAELLERMTEARDDATRVAQLQAALLRRLRDDDAGGNAAAIRAAQLIADSGGRRPLREVAAAVGVGERRLQQLFHAHVGLSPRAWSRLARMHGCLRALRQQPSPAWAEVALEGGFYDQSHLVNEFRALCGVTPTEFLDQAVSGSSKTAG</sequence>
<dbReference type="PANTHER" id="PTHR46796">
    <property type="entry name" value="HTH-TYPE TRANSCRIPTIONAL ACTIVATOR RHAS-RELATED"/>
    <property type="match status" value="1"/>
</dbReference>
<evidence type="ECO:0000256" key="2">
    <source>
        <dbReference type="ARBA" id="ARBA00023125"/>
    </source>
</evidence>
<protein>
    <submittedName>
        <fullName evidence="5">Helix-turn-helix domain-containing protein</fullName>
    </submittedName>
</protein>
<reference evidence="5 6" key="1">
    <citation type="submission" date="2018-12" db="EMBL/GenBank/DDBJ databases">
        <title>The genome sequences of Variovorax guangxiensis DSM 27352.</title>
        <authorList>
            <person name="Gao J."/>
            <person name="Sun J."/>
        </authorList>
    </citation>
    <scope>NUCLEOTIDE SEQUENCE [LARGE SCALE GENOMIC DNA]</scope>
    <source>
        <strain evidence="5 6">DSM 27352</strain>
    </source>
</reference>
<gene>
    <name evidence="5" type="ORF">EJP67_23780</name>
</gene>
<accession>A0A433MQK4</accession>
<comment type="caution">
    <text evidence="5">The sequence shown here is derived from an EMBL/GenBank/DDBJ whole genome shotgun (WGS) entry which is preliminary data.</text>
</comment>
<organism evidence="5 6">
    <name type="scientific">Variovorax guangxiensis</name>
    <dbReference type="NCBI Taxonomy" id="1775474"/>
    <lineage>
        <taxon>Bacteria</taxon>
        <taxon>Pseudomonadati</taxon>
        <taxon>Pseudomonadota</taxon>
        <taxon>Betaproteobacteria</taxon>
        <taxon>Burkholderiales</taxon>
        <taxon>Comamonadaceae</taxon>
        <taxon>Variovorax</taxon>
    </lineage>
</organism>
<dbReference type="Gene3D" id="1.10.10.60">
    <property type="entry name" value="Homeodomain-like"/>
    <property type="match status" value="1"/>
</dbReference>
<dbReference type="Pfam" id="PF12833">
    <property type="entry name" value="HTH_18"/>
    <property type="match status" value="1"/>
</dbReference>
<keyword evidence="3" id="KW-0804">Transcription</keyword>
<dbReference type="SUPFAM" id="SSF46689">
    <property type="entry name" value="Homeodomain-like"/>
    <property type="match status" value="1"/>
</dbReference>
<keyword evidence="1" id="KW-0805">Transcription regulation</keyword>
<evidence type="ECO:0000256" key="1">
    <source>
        <dbReference type="ARBA" id="ARBA00023015"/>
    </source>
</evidence>
<evidence type="ECO:0000256" key="3">
    <source>
        <dbReference type="ARBA" id="ARBA00023163"/>
    </source>
</evidence>
<dbReference type="SMART" id="SM00342">
    <property type="entry name" value="HTH_ARAC"/>
    <property type="match status" value="1"/>
</dbReference>
<name>A0A433MQK4_9BURK</name>
<dbReference type="OrthoDB" id="9809338at2"/>
<evidence type="ECO:0000259" key="4">
    <source>
        <dbReference type="PROSITE" id="PS01124"/>
    </source>
</evidence>
<dbReference type="Proteomes" id="UP000281118">
    <property type="component" value="Unassembled WGS sequence"/>
</dbReference>
<dbReference type="InterPro" id="IPR050204">
    <property type="entry name" value="AraC_XylS_family_regulators"/>
</dbReference>
<proteinExistence type="predicted"/>
<dbReference type="Pfam" id="PF20240">
    <property type="entry name" value="DUF6597"/>
    <property type="match status" value="1"/>
</dbReference>
<dbReference type="GO" id="GO:0043565">
    <property type="term" value="F:sequence-specific DNA binding"/>
    <property type="evidence" value="ECO:0007669"/>
    <property type="project" value="InterPro"/>
</dbReference>
<dbReference type="GO" id="GO:0003700">
    <property type="term" value="F:DNA-binding transcription factor activity"/>
    <property type="evidence" value="ECO:0007669"/>
    <property type="project" value="InterPro"/>
</dbReference>
<dbReference type="PROSITE" id="PS01124">
    <property type="entry name" value="HTH_ARAC_FAMILY_2"/>
    <property type="match status" value="1"/>
</dbReference>
<dbReference type="AlphaFoldDB" id="A0A433MQK4"/>